<dbReference type="GO" id="GO:0003677">
    <property type="term" value="F:DNA binding"/>
    <property type="evidence" value="ECO:0007669"/>
    <property type="project" value="InterPro"/>
</dbReference>
<accession>A0A9Q5CMR3</accession>
<dbReference type="SUPFAM" id="SSF53041">
    <property type="entry name" value="Resolvase-like"/>
    <property type="match status" value="1"/>
</dbReference>
<comment type="caution">
    <text evidence="2">The sequence shown here is derived from an EMBL/GenBank/DDBJ whole genome shotgun (WGS) entry which is preliminary data.</text>
</comment>
<evidence type="ECO:0000256" key="1">
    <source>
        <dbReference type="PROSITE-ProRule" id="PRU10137"/>
    </source>
</evidence>
<feature type="active site" description="O-(5'-phospho-DNA)-serine intermediate" evidence="1">
    <location>
        <position position="16"/>
    </location>
</feature>
<name>A0A9Q5CMR3_CLOBE</name>
<dbReference type="AlphaFoldDB" id="A0A9Q5CMR3"/>
<reference evidence="2" key="1">
    <citation type="submission" date="2020-05" db="EMBL/GenBank/DDBJ databases">
        <title>Genomic insights into acetone-butanol-ethanol (ABE) fermentation by sequencing solventogenic clostridia strains.</title>
        <authorList>
            <person name="Brown S."/>
        </authorList>
    </citation>
    <scope>NUCLEOTIDE SEQUENCE</scope>
    <source>
        <strain evidence="2">DJ126</strain>
    </source>
</reference>
<dbReference type="PROSITE" id="PS00397">
    <property type="entry name" value="RECOMBINASES_1"/>
    <property type="match status" value="1"/>
</dbReference>
<evidence type="ECO:0000313" key="3">
    <source>
        <dbReference type="Proteomes" id="UP000821656"/>
    </source>
</evidence>
<dbReference type="InterPro" id="IPR036162">
    <property type="entry name" value="Resolvase-like_N_sf"/>
</dbReference>
<protein>
    <submittedName>
        <fullName evidence="2">DNA invertase Pin-like site-specific DNA recombinase</fullName>
    </submittedName>
</protein>
<sequence length="40" mass="4868">MNERLMRYVVKYLRVSTEKQDTARQDMQLDKIGIRLIKNI</sequence>
<proteinExistence type="predicted"/>
<gene>
    <name evidence="2" type="ORF">DFH45_000092</name>
</gene>
<evidence type="ECO:0000313" key="2">
    <source>
        <dbReference type="EMBL" id="NRV07129.1"/>
    </source>
</evidence>
<dbReference type="EMBL" id="JABSXK010000001">
    <property type="protein sequence ID" value="NRV07129.1"/>
    <property type="molecule type" value="Genomic_DNA"/>
</dbReference>
<dbReference type="Proteomes" id="UP000821656">
    <property type="component" value="Unassembled WGS sequence"/>
</dbReference>
<organism evidence="2 3">
    <name type="scientific">Clostridium beijerinckii</name>
    <name type="common">Clostridium MP</name>
    <dbReference type="NCBI Taxonomy" id="1520"/>
    <lineage>
        <taxon>Bacteria</taxon>
        <taxon>Bacillati</taxon>
        <taxon>Bacillota</taxon>
        <taxon>Clostridia</taxon>
        <taxon>Eubacteriales</taxon>
        <taxon>Clostridiaceae</taxon>
        <taxon>Clostridium</taxon>
    </lineage>
</organism>
<dbReference type="GO" id="GO:0000150">
    <property type="term" value="F:DNA strand exchange activity"/>
    <property type="evidence" value="ECO:0007669"/>
    <property type="project" value="InterPro"/>
</dbReference>
<dbReference type="InterPro" id="IPR006118">
    <property type="entry name" value="Recombinase_CS"/>
</dbReference>
<dbReference type="RefSeq" id="WP_335618219.1">
    <property type="nucleotide sequence ID" value="NZ_CP016090.1"/>
</dbReference>